<feature type="repeat" description="PPR" evidence="2">
    <location>
        <begin position="174"/>
        <end position="208"/>
    </location>
</feature>
<organism evidence="4 5">
    <name type="scientific">Rhodamnia argentea</name>
    <dbReference type="NCBI Taxonomy" id="178133"/>
    <lineage>
        <taxon>Eukaryota</taxon>
        <taxon>Viridiplantae</taxon>
        <taxon>Streptophyta</taxon>
        <taxon>Embryophyta</taxon>
        <taxon>Tracheophyta</taxon>
        <taxon>Spermatophyta</taxon>
        <taxon>Magnoliopsida</taxon>
        <taxon>eudicotyledons</taxon>
        <taxon>Gunneridae</taxon>
        <taxon>Pentapetalae</taxon>
        <taxon>rosids</taxon>
        <taxon>malvids</taxon>
        <taxon>Myrtales</taxon>
        <taxon>Myrtaceae</taxon>
        <taxon>Myrtoideae</taxon>
        <taxon>Myrteae</taxon>
        <taxon>Australasian group</taxon>
        <taxon>Rhodamnia</taxon>
    </lineage>
</organism>
<accession>A0A8B8MUP8</accession>
<dbReference type="GeneID" id="115727697"/>
<dbReference type="GO" id="GO:0003723">
    <property type="term" value="F:RNA binding"/>
    <property type="evidence" value="ECO:0007669"/>
    <property type="project" value="InterPro"/>
</dbReference>
<feature type="repeat" description="PPR" evidence="2">
    <location>
        <begin position="244"/>
        <end position="274"/>
    </location>
</feature>
<dbReference type="RefSeq" id="XP_030513821.2">
    <property type="nucleotide sequence ID" value="XM_030657961.2"/>
</dbReference>
<dbReference type="AlphaFoldDB" id="A0A8B8MUP8"/>
<evidence type="ECO:0000256" key="3">
    <source>
        <dbReference type="SAM" id="MobiDB-lite"/>
    </source>
</evidence>
<dbReference type="InterPro" id="IPR046960">
    <property type="entry name" value="PPR_At4g14850-like_plant"/>
</dbReference>
<dbReference type="SUPFAM" id="SSF48452">
    <property type="entry name" value="TPR-like"/>
    <property type="match status" value="1"/>
</dbReference>
<proteinExistence type="predicted"/>
<keyword evidence="4" id="KW-1185">Reference proteome</keyword>
<gene>
    <name evidence="5" type="primary">LOC115727697</name>
</gene>
<dbReference type="GO" id="GO:0009451">
    <property type="term" value="P:RNA modification"/>
    <property type="evidence" value="ECO:0007669"/>
    <property type="project" value="InterPro"/>
</dbReference>
<dbReference type="KEGG" id="rarg:115727697"/>
<feature type="region of interest" description="Disordered" evidence="3">
    <location>
        <begin position="35"/>
        <end position="81"/>
    </location>
</feature>
<evidence type="ECO:0000256" key="1">
    <source>
        <dbReference type="ARBA" id="ARBA00022737"/>
    </source>
</evidence>
<protein>
    <submittedName>
        <fullName evidence="5">Pentatricopeptide repeat-containing protein At4g25270, chloroplastic isoform X1</fullName>
    </submittedName>
</protein>
<dbReference type="Pfam" id="PF20431">
    <property type="entry name" value="E_motif"/>
    <property type="match status" value="1"/>
</dbReference>
<dbReference type="PROSITE" id="PS51375">
    <property type="entry name" value="PPR"/>
    <property type="match status" value="4"/>
</dbReference>
<dbReference type="InterPro" id="IPR011990">
    <property type="entry name" value="TPR-like_helical_dom_sf"/>
</dbReference>
<dbReference type="Pfam" id="PF01535">
    <property type="entry name" value="PPR"/>
    <property type="match status" value="2"/>
</dbReference>
<dbReference type="PANTHER" id="PTHR47926">
    <property type="entry name" value="PENTATRICOPEPTIDE REPEAT-CONTAINING PROTEIN"/>
    <property type="match status" value="1"/>
</dbReference>
<dbReference type="InterPro" id="IPR002885">
    <property type="entry name" value="PPR_rpt"/>
</dbReference>
<dbReference type="PANTHER" id="PTHR47926:SF515">
    <property type="entry name" value="UMP-CMP KINASE"/>
    <property type="match status" value="1"/>
</dbReference>
<name>A0A8B8MUP8_9MYRT</name>
<dbReference type="Pfam" id="PF13812">
    <property type="entry name" value="PPR_3"/>
    <property type="match status" value="1"/>
</dbReference>
<reference evidence="5" key="1">
    <citation type="submission" date="2025-08" db="UniProtKB">
        <authorList>
            <consortium name="RefSeq"/>
        </authorList>
    </citation>
    <scope>IDENTIFICATION</scope>
    <source>
        <tissue evidence="5">Leaf</tissue>
    </source>
</reference>
<keyword evidence="1" id="KW-0677">Repeat</keyword>
<feature type="repeat" description="PPR" evidence="2">
    <location>
        <begin position="275"/>
        <end position="309"/>
    </location>
</feature>
<dbReference type="NCBIfam" id="TIGR00756">
    <property type="entry name" value="PPR"/>
    <property type="match status" value="4"/>
</dbReference>
<evidence type="ECO:0000313" key="5">
    <source>
        <dbReference type="RefSeq" id="XP_030513821.2"/>
    </source>
</evidence>
<evidence type="ECO:0000256" key="2">
    <source>
        <dbReference type="PROSITE-ProRule" id="PRU00708"/>
    </source>
</evidence>
<dbReference type="Proteomes" id="UP000827889">
    <property type="component" value="Chromosome 3"/>
</dbReference>
<feature type="repeat" description="PPR" evidence="2">
    <location>
        <begin position="342"/>
        <end position="376"/>
    </location>
</feature>
<feature type="compositionally biased region" description="Polar residues" evidence="3">
    <location>
        <begin position="35"/>
        <end position="45"/>
    </location>
</feature>
<dbReference type="Gene3D" id="1.25.40.10">
    <property type="entry name" value="Tetratricopeptide repeat domain"/>
    <property type="match status" value="4"/>
</dbReference>
<dbReference type="Pfam" id="PF13041">
    <property type="entry name" value="PPR_2"/>
    <property type="match status" value="2"/>
</dbReference>
<evidence type="ECO:0000313" key="4">
    <source>
        <dbReference type="Proteomes" id="UP000827889"/>
    </source>
</evidence>
<sequence length="545" mass="61650">MFQSPHAMPVQYLVPKCFPLCTCTDVVSTQIPRPLFPSSSEAHQTTNRHRPTKRVRKSRVSTPSFRKPAPTPLLSNRNPRPRTKLQALDQVVDDLEASRANGVTIDVGIFAAVLEACYELRAFDQGVRVHRLIPTNLLRRNVGLSSKLLRLYAASGRASDAHEVFDQMSKRDASAFAWNSLISGYAELGQYEDALALYFQMEEDGVEPDRYTFPRVLKACAGIGSIRIGEAVHRHALRTGFVYDCFVLNSLVDMYAKCGDIVQARKVFDKMPSRDLVSWNTMLTGYIHHGLLVEAVDLFHRMLQDGFRPDSVAISTILTGIPSLKLGRQVHGWVFRLGFEWTLSIANSLIVVYSNHGMLDKARWIFDNMAERDVVSWNAIISAHSKLPHAVSYYEQMEKADVLPDCITFVSLLSTLAHLGLVEDGERRFSRMREKYGIEPSMEHYACMVNLYGRRGMIDEAYAMIVKRMEFEAGPTVWGALLHACYVHGNVEIGEVAAEKLFELEPDSEHNYVLLIRIYEKAGRLDDVEKMRVMLVERGLELETC</sequence>
<dbReference type="InterPro" id="IPR046848">
    <property type="entry name" value="E_motif"/>
</dbReference>
<feature type="compositionally biased region" description="Basic residues" evidence="3">
    <location>
        <begin position="46"/>
        <end position="59"/>
    </location>
</feature>